<gene>
    <name evidence="1" type="ORF">O3P69_014017</name>
</gene>
<name>A0AAW0SQU0_SCYPA</name>
<protein>
    <submittedName>
        <fullName evidence="1">Uncharacterized protein</fullName>
    </submittedName>
</protein>
<comment type="caution">
    <text evidence="1">The sequence shown here is derived from an EMBL/GenBank/DDBJ whole genome shotgun (WGS) entry which is preliminary data.</text>
</comment>
<keyword evidence="2" id="KW-1185">Reference proteome</keyword>
<proteinExistence type="predicted"/>
<sequence>MSERASSFSAPCLGRAAAPSGVVCRTRGSSSQWHKSLWLPSSGAESMGQLPGGAAPFSLLGRATRLTFCHIWTASPAPGLPWCTLGGIRYNILSRSLT</sequence>
<dbReference type="Proteomes" id="UP001487740">
    <property type="component" value="Unassembled WGS sequence"/>
</dbReference>
<evidence type="ECO:0000313" key="2">
    <source>
        <dbReference type="Proteomes" id="UP001487740"/>
    </source>
</evidence>
<accession>A0AAW0SQU0</accession>
<organism evidence="1 2">
    <name type="scientific">Scylla paramamosain</name>
    <name type="common">Mud crab</name>
    <dbReference type="NCBI Taxonomy" id="85552"/>
    <lineage>
        <taxon>Eukaryota</taxon>
        <taxon>Metazoa</taxon>
        <taxon>Ecdysozoa</taxon>
        <taxon>Arthropoda</taxon>
        <taxon>Crustacea</taxon>
        <taxon>Multicrustacea</taxon>
        <taxon>Malacostraca</taxon>
        <taxon>Eumalacostraca</taxon>
        <taxon>Eucarida</taxon>
        <taxon>Decapoda</taxon>
        <taxon>Pleocyemata</taxon>
        <taxon>Brachyura</taxon>
        <taxon>Eubrachyura</taxon>
        <taxon>Portunoidea</taxon>
        <taxon>Portunidae</taxon>
        <taxon>Portuninae</taxon>
        <taxon>Scylla</taxon>
    </lineage>
</organism>
<evidence type="ECO:0000313" key="1">
    <source>
        <dbReference type="EMBL" id="KAK8377764.1"/>
    </source>
</evidence>
<dbReference type="AlphaFoldDB" id="A0AAW0SQU0"/>
<dbReference type="EMBL" id="JARAKH010000047">
    <property type="protein sequence ID" value="KAK8377764.1"/>
    <property type="molecule type" value="Genomic_DNA"/>
</dbReference>
<reference evidence="1 2" key="1">
    <citation type="submission" date="2023-03" db="EMBL/GenBank/DDBJ databases">
        <title>High-quality genome of Scylla paramamosain provides insights in environmental adaptation.</title>
        <authorList>
            <person name="Zhang L."/>
        </authorList>
    </citation>
    <scope>NUCLEOTIDE SEQUENCE [LARGE SCALE GENOMIC DNA]</scope>
    <source>
        <strain evidence="1">LZ_2023a</strain>
        <tissue evidence="1">Muscle</tissue>
    </source>
</reference>